<evidence type="ECO:0000313" key="2">
    <source>
        <dbReference type="Proteomes" id="UP001233999"/>
    </source>
</evidence>
<accession>A0AAD8A3B7</accession>
<gene>
    <name evidence="1" type="ORF">L9F63_001812</name>
</gene>
<comment type="caution">
    <text evidence="1">The sequence shown here is derived from an EMBL/GenBank/DDBJ whole genome shotgun (WGS) entry which is preliminary data.</text>
</comment>
<feature type="non-terminal residue" evidence="1">
    <location>
        <position position="80"/>
    </location>
</feature>
<dbReference type="Proteomes" id="UP001233999">
    <property type="component" value="Unassembled WGS sequence"/>
</dbReference>
<evidence type="ECO:0000313" key="1">
    <source>
        <dbReference type="EMBL" id="KAJ9591667.1"/>
    </source>
</evidence>
<reference evidence="1" key="1">
    <citation type="journal article" date="2023" name="IScience">
        <title>Live-bearing cockroach genome reveals convergent evolutionary mechanisms linked to viviparity in insects and beyond.</title>
        <authorList>
            <person name="Fouks B."/>
            <person name="Harrison M.C."/>
            <person name="Mikhailova A.A."/>
            <person name="Marchal E."/>
            <person name="English S."/>
            <person name="Carruthers M."/>
            <person name="Jennings E.C."/>
            <person name="Chiamaka E.L."/>
            <person name="Frigard R.A."/>
            <person name="Pippel M."/>
            <person name="Attardo G.M."/>
            <person name="Benoit J.B."/>
            <person name="Bornberg-Bauer E."/>
            <person name="Tobe S.S."/>
        </authorList>
    </citation>
    <scope>NUCLEOTIDE SEQUENCE</scope>
    <source>
        <strain evidence="1">Stay&amp;Tobe</strain>
    </source>
</reference>
<feature type="non-terminal residue" evidence="1">
    <location>
        <position position="1"/>
    </location>
</feature>
<sequence length="80" mass="9526">FSLMRTTFFFLGEKFNNFNYSLIGTMLCCPHSLTVSSVMFLFPSIENLLLFEEGNRTQEDMVLLLRHFEIITQQLRIFFF</sequence>
<dbReference type="EMBL" id="JASPKZ010003861">
    <property type="protein sequence ID" value="KAJ9591667.1"/>
    <property type="molecule type" value="Genomic_DNA"/>
</dbReference>
<protein>
    <submittedName>
        <fullName evidence="1">Uncharacterized protein</fullName>
    </submittedName>
</protein>
<dbReference type="AlphaFoldDB" id="A0AAD8A3B7"/>
<organism evidence="1 2">
    <name type="scientific">Diploptera punctata</name>
    <name type="common">Pacific beetle cockroach</name>
    <dbReference type="NCBI Taxonomy" id="6984"/>
    <lineage>
        <taxon>Eukaryota</taxon>
        <taxon>Metazoa</taxon>
        <taxon>Ecdysozoa</taxon>
        <taxon>Arthropoda</taxon>
        <taxon>Hexapoda</taxon>
        <taxon>Insecta</taxon>
        <taxon>Pterygota</taxon>
        <taxon>Neoptera</taxon>
        <taxon>Polyneoptera</taxon>
        <taxon>Dictyoptera</taxon>
        <taxon>Blattodea</taxon>
        <taxon>Blaberoidea</taxon>
        <taxon>Blaberidae</taxon>
        <taxon>Diplopterinae</taxon>
        <taxon>Diploptera</taxon>
    </lineage>
</organism>
<reference evidence="1" key="2">
    <citation type="submission" date="2023-05" db="EMBL/GenBank/DDBJ databases">
        <authorList>
            <person name="Fouks B."/>
        </authorList>
    </citation>
    <scope>NUCLEOTIDE SEQUENCE</scope>
    <source>
        <strain evidence="1">Stay&amp;Tobe</strain>
        <tissue evidence="1">Testes</tissue>
    </source>
</reference>
<name>A0AAD8A3B7_DIPPU</name>
<proteinExistence type="predicted"/>
<keyword evidence="2" id="KW-1185">Reference proteome</keyword>